<evidence type="ECO:0000256" key="1">
    <source>
        <dbReference type="SAM" id="SignalP"/>
    </source>
</evidence>
<comment type="caution">
    <text evidence="3">The sequence shown here is derived from an EMBL/GenBank/DDBJ whole genome shotgun (WGS) entry which is preliminary data.</text>
</comment>
<dbReference type="OrthoDB" id="9780455at2"/>
<organism evidence="3 4">
    <name type="scientific">Mucilaginibacter gilvus</name>
    <dbReference type="NCBI Taxonomy" id="2305909"/>
    <lineage>
        <taxon>Bacteria</taxon>
        <taxon>Pseudomonadati</taxon>
        <taxon>Bacteroidota</taxon>
        <taxon>Sphingobacteriia</taxon>
        <taxon>Sphingobacteriales</taxon>
        <taxon>Sphingobacteriaceae</taxon>
        <taxon>Mucilaginibacter</taxon>
    </lineage>
</organism>
<accession>A0A3S3UTV4</accession>
<reference evidence="3 4" key="1">
    <citation type="submission" date="2019-01" db="EMBL/GenBank/DDBJ databases">
        <title>Mucilaginibacter antarcticum sp. nov., isolated from antarctic soil.</title>
        <authorList>
            <person name="Yan Y.-Q."/>
            <person name="Du Z.-J."/>
        </authorList>
    </citation>
    <scope>NUCLEOTIDE SEQUENCE [LARGE SCALE GENOMIC DNA]</scope>
    <source>
        <strain evidence="3 4">F01003</strain>
    </source>
</reference>
<evidence type="ECO:0000313" key="4">
    <source>
        <dbReference type="Proteomes" id="UP000286701"/>
    </source>
</evidence>
<proteinExistence type="predicted"/>
<dbReference type="EMBL" id="SBIW01000012">
    <property type="protein sequence ID" value="RWY48046.1"/>
    <property type="molecule type" value="Genomic_DNA"/>
</dbReference>
<dbReference type="RefSeq" id="WP_128535939.1">
    <property type="nucleotide sequence ID" value="NZ_SBIW01000012.1"/>
</dbReference>
<name>A0A3S3UTV4_9SPHI</name>
<dbReference type="InterPro" id="IPR052559">
    <property type="entry name" value="V-haloperoxidase"/>
</dbReference>
<dbReference type="Pfam" id="PF01569">
    <property type="entry name" value="PAP2"/>
    <property type="match status" value="1"/>
</dbReference>
<feature type="chain" id="PRO_5018715304" evidence="1">
    <location>
        <begin position="21"/>
        <end position="445"/>
    </location>
</feature>
<evidence type="ECO:0000313" key="3">
    <source>
        <dbReference type="EMBL" id="RWY48046.1"/>
    </source>
</evidence>
<feature type="domain" description="Phosphatidic acid phosphatase type 2/haloperoxidase" evidence="2">
    <location>
        <begin position="321"/>
        <end position="418"/>
    </location>
</feature>
<dbReference type="PANTHER" id="PTHR34599:SF2">
    <property type="entry name" value="TRAF-TYPE DOMAIN-CONTAINING PROTEIN"/>
    <property type="match status" value="1"/>
</dbReference>
<keyword evidence="1" id="KW-0732">Signal</keyword>
<evidence type="ECO:0000259" key="2">
    <source>
        <dbReference type="Pfam" id="PF01569"/>
    </source>
</evidence>
<dbReference type="Gene3D" id="1.10.606.20">
    <property type="match status" value="1"/>
</dbReference>
<dbReference type="SUPFAM" id="SSF48317">
    <property type="entry name" value="Acid phosphatase/Vanadium-dependent haloperoxidase"/>
    <property type="match status" value="1"/>
</dbReference>
<gene>
    <name evidence="3" type="ORF">EPL05_20905</name>
</gene>
<dbReference type="CDD" id="cd03398">
    <property type="entry name" value="PAP2_haloperoxidase"/>
    <property type="match status" value="1"/>
</dbReference>
<dbReference type="PANTHER" id="PTHR34599">
    <property type="entry name" value="PEROXIDASE-RELATED"/>
    <property type="match status" value="1"/>
</dbReference>
<sequence length="445" mass="49875">MIKKLLFFAATILLCRSAVAQPAKAPTPAYLALDKAINSISAVMIHDVVNPPAAARYYNYFMLGAYNLVALNNKDIVPLSNFIKSYKLDNSISIAPGKYDYRIAAVYCILETGKQMLPSGFMLQDDEDKYIDLLKKNNISDEVIKSSVAAAVEMTAKVLGFTRSDDYNRLSGKLRYTPLKGSKNWYPTPPMYMEAVEPNWKTVRPMMIDSSRQFIPARPTAFSTDSTSEFYKQAYEVYKISQHPSTEQVNIASFWDCNPFAVTTSGHMMIGFKKISPGGHWMNIVGIVTKKANLSFDASVQVLALEGITLMDAFISCWDEKYRSNGIRPETYINRYIDNKWTPFLQTPPFPEYPSGHAVLSNASATVLSYLLGDHFEYTDDSEIPYGVGPRNFKSFIQAAEEASVSRFYGGIHFRDAIENGNKQGRDVGEDIVKKLKAAKVLQLK</sequence>
<dbReference type="InterPro" id="IPR000326">
    <property type="entry name" value="PAP2/HPO"/>
</dbReference>
<dbReference type="AlphaFoldDB" id="A0A3S3UTV4"/>
<dbReference type="InterPro" id="IPR036938">
    <property type="entry name" value="PAP2/HPO_sf"/>
</dbReference>
<keyword evidence="4" id="KW-1185">Reference proteome</keyword>
<protein>
    <submittedName>
        <fullName evidence="3">Phosphatase PAP2 family protein</fullName>
    </submittedName>
</protein>
<dbReference type="Proteomes" id="UP000286701">
    <property type="component" value="Unassembled WGS sequence"/>
</dbReference>
<feature type="signal peptide" evidence="1">
    <location>
        <begin position="1"/>
        <end position="20"/>
    </location>
</feature>